<protein>
    <recommendedName>
        <fullName evidence="5">Transmembrane protein</fullName>
    </recommendedName>
</protein>
<keyword evidence="1" id="KW-1133">Transmembrane helix</keyword>
<sequence>MIRPSLLLLTCALASGAAEIRQYATRVDVAPDGTASAVATVSVADASGAPFNLPVGFRMSALRTLDGPQGLGLEAQHGGVKVTLPPGSAACTFSFAFTAEGVFKAERPKAGAKPTIPADSRLVQHAFVNTEAAVIRDYAVEVRLPQGYRFQTIKEALPKAGRTEIEPRVRLGRTEGRETALLRINDADQGDSASMLLEAVPRRRSFLWLVFGAAISALYLFLFRDMTSSKA</sequence>
<feature type="transmembrane region" description="Helical" evidence="1">
    <location>
        <begin position="205"/>
        <end position="223"/>
    </location>
</feature>
<keyword evidence="1" id="KW-0472">Membrane</keyword>
<evidence type="ECO:0008006" key="5">
    <source>
        <dbReference type="Google" id="ProtNLM"/>
    </source>
</evidence>
<accession>A0AA48H127</accession>
<feature type="signal peptide" evidence="2">
    <location>
        <begin position="1"/>
        <end position="17"/>
    </location>
</feature>
<name>A0AA48H127_9BACT</name>
<dbReference type="AlphaFoldDB" id="A0AA48H127"/>
<gene>
    <name evidence="3" type="ORF">METESE_26300</name>
</gene>
<keyword evidence="1" id="KW-0812">Transmembrane</keyword>
<organism evidence="3 4">
    <name type="scientific">Mesoterricola sediminis</name>
    <dbReference type="NCBI Taxonomy" id="2927980"/>
    <lineage>
        <taxon>Bacteria</taxon>
        <taxon>Pseudomonadati</taxon>
        <taxon>Acidobacteriota</taxon>
        <taxon>Holophagae</taxon>
        <taxon>Holophagales</taxon>
        <taxon>Holophagaceae</taxon>
        <taxon>Mesoterricola</taxon>
    </lineage>
</organism>
<feature type="chain" id="PRO_5041231645" description="Transmembrane protein" evidence="2">
    <location>
        <begin position="18"/>
        <end position="231"/>
    </location>
</feature>
<dbReference type="RefSeq" id="WP_316410377.1">
    <property type="nucleotide sequence ID" value="NZ_AP027081.1"/>
</dbReference>
<dbReference type="EMBL" id="AP027081">
    <property type="protein sequence ID" value="BDU77672.1"/>
    <property type="molecule type" value="Genomic_DNA"/>
</dbReference>
<keyword evidence="2" id="KW-0732">Signal</keyword>
<evidence type="ECO:0000256" key="2">
    <source>
        <dbReference type="SAM" id="SignalP"/>
    </source>
</evidence>
<dbReference type="Proteomes" id="UP001228113">
    <property type="component" value="Chromosome"/>
</dbReference>
<reference evidence="3" key="1">
    <citation type="journal article" date="2023" name="Int. J. Syst. Evol. Microbiol.">
        <title>Mesoterricola silvestris gen. nov., sp. nov., Mesoterricola sediminis sp. nov., Geothrix oryzae sp. nov., Geothrix edaphica sp. nov., Geothrix rubra sp. nov., and Geothrix limicola sp. nov., six novel members of Acidobacteriota isolated from soils.</title>
        <authorList>
            <person name="Itoh H."/>
            <person name="Sugisawa Y."/>
            <person name="Mise K."/>
            <person name="Xu Z."/>
            <person name="Kuniyasu M."/>
            <person name="Ushijima N."/>
            <person name="Kawano K."/>
            <person name="Kobayashi E."/>
            <person name="Shiratori Y."/>
            <person name="Masuda Y."/>
            <person name="Senoo K."/>
        </authorList>
    </citation>
    <scope>NUCLEOTIDE SEQUENCE</scope>
    <source>
        <strain evidence="3">W786</strain>
    </source>
</reference>
<evidence type="ECO:0000313" key="4">
    <source>
        <dbReference type="Proteomes" id="UP001228113"/>
    </source>
</evidence>
<evidence type="ECO:0000313" key="3">
    <source>
        <dbReference type="EMBL" id="BDU77672.1"/>
    </source>
</evidence>
<proteinExistence type="predicted"/>
<keyword evidence="4" id="KW-1185">Reference proteome</keyword>
<dbReference type="KEGG" id="msea:METESE_26300"/>
<evidence type="ECO:0000256" key="1">
    <source>
        <dbReference type="SAM" id="Phobius"/>
    </source>
</evidence>